<dbReference type="Proteomes" id="UP000003085">
    <property type="component" value="Unassembled WGS sequence"/>
</dbReference>
<proteinExistence type="predicted"/>
<accession>D4XK26</accession>
<gene>
    <name evidence="1" type="ORF">HMP0015_0068</name>
</gene>
<comment type="caution">
    <text evidence="1">The sequence shown here is derived from an EMBL/GenBank/DDBJ whole genome shotgun (WGS) entry which is preliminary data.</text>
</comment>
<sequence length="47" mass="5747">FALFLFIENNLYELKVPYRYFYGYIKLVLLKKIYISSKKIKKSCIFS</sequence>
<reference evidence="2" key="1">
    <citation type="submission" date="2010-03" db="EMBL/GenBank/DDBJ databases">
        <title>Complete sequence of Mobiluncus curtisii ATCC 43063.</title>
        <authorList>
            <person name="Muzny D."/>
            <person name="Qin X."/>
            <person name="Deng J."/>
            <person name="Jiang H."/>
            <person name="Liu Y."/>
            <person name="Qu J."/>
            <person name="Song X.-Z."/>
            <person name="Zhang L."/>
            <person name="Thornton R."/>
            <person name="Coyle M."/>
            <person name="Francisco L."/>
            <person name="Jackson L."/>
            <person name="Javaid M."/>
            <person name="Korchina V."/>
            <person name="Kovar C."/>
            <person name="Mata R."/>
            <person name="Mathew T."/>
            <person name="Ngo R."/>
            <person name="Nguyen L."/>
            <person name="Nguyen N."/>
            <person name="Okwuonu G."/>
            <person name="Ongeri F."/>
            <person name="Pham C."/>
            <person name="Simmons D."/>
            <person name="Wilczek-Boney K."/>
            <person name="Hale W."/>
            <person name="Jakkamsetti A."/>
            <person name="Pham P."/>
            <person name="Ruth R."/>
            <person name="San Lucas F."/>
            <person name="Warren J."/>
            <person name="Zhang J."/>
            <person name="Zhao Z."/>
            <person name="Zhou C."/>
            <person name="Zhu D."/>
            <person name="Lee S."/>
            <person name="Bess C."/>
            <person name="Blankenburg K."/>
            <person name="Forbes L."/>
            <person name="Fu Q."/>
            <person name="Gubbala S."/>
            <person name="Hirani K."/>
            <person name="Jayaseelan J.C."/>
            <person name="Lara F."/>
            <person name="Munidasa M."/>
            <person name="Palculict T."/>
            <person name="Patil S."/>
            <person name="Pu L.-L."/>
            <person name="Saada N."/>
            <person name="Tang L."/>
            <person name="Weissenberger G."/>
            <person name="Zhu Y."/>
            <person name="Hemphill L."/>
            <person name="Shang Y."/>
            <person name="Youmans B."/>
            <person name="Ayvaz T."/>
            <person name="Ross M."/>
            <person name="Santibanez J."/>
            <person name="Aqrawi P."/>
            <person name="Gross S."/>
            <person name="Joshi V."/>
            <person name="Fowler G."/>
            <person name="Nazareth L."/>
            <person name="Reid J."/>
            <person name="Worley K."/>
            <person name="Petrosino J."/>
            <person name="Highlander S."/>
            <person name="Gibbs R."/>
            <person name="Gibbs R."/>
        </authorList>
    </citation>
    <scope>NUCLEOTIDE SEQUENCE [LARGE SCALE GENOMIC DNA]</scope>
    <source>
        <strain evidence="2">ATCC 19194</strain>
    </source>
</reference>
<dbReference type="AlphaFoldDB" id="D4XK26"/>
<dbReference type="HOGENOM" id="CLU_3161288_0_0_6"/>
<evidence type="ECO:0000313" key="1">
    <source>
        <dbReference type="EMBL" id="EFF84452.1"/>
    </source>
</evidence>
<organism evidence="1 2">
    <name type="scientific">Acinetobacter haemolyticus ATCC 19194</name>
    <dbReference type="NCBI Taxonomy" id="707232"/>
    <lineage>
        <taxon>Bacteria</taxon>
        <taxon>Pseudomonadati</taxon>
        <taxon>Pseudomonadota</taxon>
        <taxon>Gammaproteobacteria</taxon>
        <taxon>Moraxellales</taxon>
        <taxon>Moraxellaceae</taxon>
        <taxon>Acinetobacter</taxon>
    </lineage>
</organism>
<evidence type="ECO:0000313" key="2">
    <source>
        <dbReference type="Proteomes" id="UP000003085"/>
    </source>
</evidence>
<dbReference type="EMBL" id="ADMT01000028">
    <property type="protein sequence ID" value="EFF84452.1"/>
    <property type="molecule type" value="Genomic_DNA"/>
</dbReference>
<protein>
    <submittedName>
        <fullName evidence="1">Uncharacterized protein</fullName>
    </submittedName>
</protein>
<feature type="non-terminal residue" evidence="1">
    <location>
        <position position="1"/>
    </location>
</feature>
<name>D4XK26_ACIHA</name>